<protein>
    <submittedName>
        <fullName evidence="2">Uncharacterized protein</fullName>
    </submittedName>
</protein>
<dbReference type="AlphaFoldDB" id="A0A1M3T0C9"/>
<proteinExistence type="predicted"/>
<sequence>MGLVLLIVTNYVFILVYSTVLIIVEAVINIDCTSGQLPNNRWLHVIYCSSTSCLFN</sequence>
<name>A0A1M3T0C9_ASPLC</name>
<evidence type="ECO:0000313" key="3">
    <source>
        <dbReference type="Proteomes" id="UP000184063"/>
    </source>
</evidence>
<feature type="transmembrane region" description="Helical" evidence="1">
    <location>
        <begin position="6"/>
        <end position="28"/>
    </location>
</feature>
<dbReference type="VEuPathDB" id="FungiDB:ASPFODRAFT_464267"/>
<keyword evidence="1" id="KW-0472">Membrane</keyword>
<organism evidence="2 3">
    <name type="scientific">Aspergillus luchuensis (strain CBS 106.47)</name>
    <dbReference type="NCBI Taxonomy" id="1137211"/>
    <lineage>
        <taxon>Eukaryota</taxon>
        <taxon>Fungi</taxon>
        <taxon>Dikarya</taxon>
        <taxon>Ascomycota</taxon>
        <taxon>Pezizomycotina</taxon>
        <taxon>Eurotiomycetes</taxon>
        <taxon>Eurotiomycetidae</taxon>
        <taxon>Eurotiales</taxon>
        <taxon>Aspergillaceae</taxon>
        <taxon>Aspergillus</taxon>
        <taxon>Aspergillus subgen. Circumdati</taxon>
    </lineage>
</organism>
<gene>
    <name evidence="2" type="ORF">ASPFODRAFT_464267</name>
</gene>
<evidence type="ECO:0000313" key="2">
    <source>
        <dbReference type="EMBL" id="OJZ80186.1"/>
    </source>
</evidence>
<dbReference type="Proteomes" id="UP000184063">
    <property type="component" value="Unassembled WGS sequence"/>
</dbReference>
<accession>A0A1M3T0C9</accession>
<evidence type="ECO:0000256" key="1">
    <source>
        <dbReference type="SAM" id="Phobius"/>
    </source>
</evidence>
<keyword evidence="1" id="KW-1133">Transmembrane helix</keyword>
<reference evidence="3" key="1">
    <citation type="journal article" date="2017" name="Genome Biol.">
        <title>Comparative genomics reveals high biological diversity and specific adaptations in the industrially and medically important fungal genus Aspergillus.</title>
        <authorList>
            <person name="de Vries R.P."/>
            <person name="Riley R."/>
            <person name="Wiebenga A."/>
            <person name="Aguilar-Osorio G."/>
            <person name="Amillis S."/>
            <person name="Uchima C.A."/>
            <person name="Anderluh G."/>
            <person name="Asadollahi M."/>
            <person name="Askin M."/>
            <person name="Barry K."/>
            <person name="Battaglia E."/>
            <person name="Bayram O."/>
            <person name="Benocci T."/>
            <person name="Braus-Stromeyer S.A."/>
            <person name="Caldana C."/>
            <person name="Canovas D."/>
            <person name="Cerqueira G.C."/>
            <person name="Chen F."/>
            <person name="Chen W."/>
            <person name="Choi C."/>
            <person name="Clum A."/>
            <person name="Dos Santos R.A."/>
            <person name="Damasio A.R."/>
            <person name="Diallinas G."/>
            <person name="Emri T."/>
            <person name="Fekete E."/>
            <person name="Flipphi M."/>
            <person name="Freyberg S."/>
            <person name="Gallo A."/>
            <person name="Gournas C."/>
            <person name="Habgood R."/>
            <person name="Hainaut M."/>
            <person name="Harispe M.L."/>
            <person name="Henrissat B."/>
            <person name="Hilden K.S."/>
            <person name="Hope R."/>
            <person name="Hossain A."/>
            <person name="Karabika E."/>
            <person name="Karaffa L."/>
            <person name="Karanyi Z."/>
            <person name="Krasevec N."/>
            <person name="Kuo A."/>
            <person name="Kusch H."/>
            <person name="LaButti K."/>
            <person name="Lagendijk E.L."/>
            <person name="Lapidus A."/>
            <person name="Levasseur A."/>
            <person name="Lindquist E."/>
            <person name="Lipzen A."/>
            <person name="Logrieco A.F."/>
            <person name="MacCabe A."/>
            <person name="Maekelae M.R."/>
            <person name="Malavazi I."/>
            <person name="Melin P."/>
            <person name="Meyer V."/>
            <person name="Mielnichuk N."/>
            <person name="Miskei M."/>
            <person name="Molnar A.P."/>
            <person name="Mule G."/>
            <person name="Ngan C.Y."/>
            <person name="Orejas M."/>
            <person name="Orosz E."/>
            <person name="Ouedraogo J.P."/>
            <person name="Overkamp K.M."/>
            <person name="Park H.-S."/>
            <person name="Perrone G."/>
            <person name="Piumi F."/>
            <person name="Punt P.J."/>
            <person name="Ram A.F."/>
            <person name="Ramon A."/>
            <person name="Rauscher S."/>
            <person name="Record E."/>
            <person name="Riano-Pachon D.M."/>
            <person name="Robert V."/>
            <person name="Roehrig J."/>
            <person name="Ruller R."/>
            <person name="Salamov A."/>
            <person name="Salih N.S."/>
            <person name="Samson R.A."/>
            <person name="Sandor E."/>
            <person name="Sanguinetti M."/>
            <person name="Schuetze T."/>
            <person name="Sepcic K."/>
            <person name="Shelest E."/>
            <person name="Sherlock G."/>
            <person name="Sophianopoulou V."/>
            <person name="Squina F.M."/>
            <person name="Sun H."/>
            <person name="Susca A."/>
            <person name="Todd R.B."/>
            <person name="Tsang A."/>
            <person name="Unkles S.E."/>
            <person name="van de Wiele N."/>
            <person name="van Rossen-Uffink D."/>
            <person name="Oliveira J.V."/>
            <person name="Vesth T.C."/>
            <person name="Visser J."/>
            <person name="Yu J.-H."/>
            <person name="Zhou M."/>
            <person name="Andersen M.R."/>
            <person name="Archer D.B."/>
            <person name="Baker S.E."/>
            <person name="Benoit I."/>
            <person name="Brakhage A.A."/>
            <person name="Braus G.H."/>
            <person name="Fischer R."/>
            <person name="Frisvad J.C."/>
            <person name="Goldman G.H."/>
            <person name="Houbraken J."/>
            <person name="Oakley B."/>
            <person name="Pocsi I."/>
            <person name="Scazzocchio C."/>
            <person name="Seiboth B."/>
            <person name="vanKuyk P.A."/>
            <person name="Wortman J."/>
            <person name="Dyer P.S."/>
            <person name="Grigoriev I.V."/>
        </authorList>
    </citation>
    <scope>NUCLEOTIDE SEQUENCE [LARGE SCALE GENOMIC DNA]</scope>
    <source>
        <strain evidence="3">CBS 106.47</strain>
    </source>
</reference>
<dbReference type="EMBL" id="KV878259">
    <property type="protein sequence ID" value="OJZ80186.1"/>
    <property type="molecule type" value="Genomic_DNA"/>
</dbReference>
<keyword evidence="1" id="KW-0812">Transmembrane</keyword>